<organism evidence="12 13">
    <name type="scientific">Coptotermes formosanus</name>
    <name type="common">Formosan subterranean termite</name>
    <dbReference type="NCBI Taxonomy" id="36987"/>
    <lineage>
        <taxon>Eukaryota</taxon>
        <taxon>Metazoa</taxon>
        <taxon>Ecdysozoa</taxon>
        <taxon>Arthropoda</taxon>
        <taxon>Hexapoda</taxon>
        <taxon>Insecta</taxon>
        <taxon>Pterygota</taxon>
        <taxon>Neoptera</taxon>
        <taxon>Polyneoptera</taxon>
        <taxon>Dictyoptera</taxon>
        <taxon>Blattodea</taxon>
        <taxon>Blattoidea</taxon>
        <taxon>Termitoidae</taxon>
        <taxon>Rhinotermitidae</taxon>
        <taxon>Coptotermes</taxon>
    </lineage>
</organism>
<keyword evidence="3" id="KW-0805">Transcription regulation</keyword>
<feature type="domain" description="Fork-head" evidence="11">
    <location>
        <begin position="108"/>
        <end position="198"/>
    </location>
</feature>
<dbReference type="InterPro" id="IPR030456">
    <property type="entry name" value="TF_fork_head_CS_2"/>
</dbReference>
<dbReference type="InterPro" id="IPR047512">
    <property type="entry name" value="FH_FOXJ1"/>
</dbReference>
<evidence type="ECO:0000259" key="11">
    <source>
        <dbReference type="PROSITE" id="PS50039"/>
    </source>
</evidence>
<evidence type="ECO:0000313" key="12">
    <source>
        <dbReference type="EMBL" id="GFG36674.1"/>
    </source>
</evidence>
<dbReference type="InterPro" id="IPR047513">
    <property type="entry name" value="FOXJ1"/>
</dbReference>
<comment type="similarity">
    <text evidence="8">Belongs to the FOXJ1 family.</text>
</comment>
<feature type="region of interest" description="Disordered" evidence="10">
    <location>
        <begin position="53"/>
        <end position="84"/>
    </location>
</feature>
<feature type="DNA-binding region" description="Fork-head" evidence="9">
    <location>
        <begin position="108"/>
        <end position="198"/>
    </location>
</feature>
<dbReference type="InParanoid" id="A0A6L2PWS4"/>
<dbReference type="InterPro" id="IPR036388">
    <property type="entry name" value="WH-like_DNA-bd_sf"/>
</dbReference>
<dbReference type="PANTHER" id="PTHR46805">
    <property type="entry name" value="FORKHEAD BOX PROTEIN J1"/>
    <property type="match status" value="1"/>
</dbReference>
<dbReference type="InterPro" id="IPR036390">
    <property type="entry name" value="WH_DNA-bd_sf"/>
</dbReference>
<protein>
    <recommendedName>
        <fullName evidence="11">Fork-head domain-containing protein</fullName>
    </recommendedName>
</protein>
<dbReference type="GO" id="GO:0005634">
    <property type="term" value="C:nucleus"/>
    <property type="evidence" value="ECO:0007669"/>
    <property type="project" value="UniProtKB-SubCell"/>
</dbReference>
<feature type="region of interest" description="Disordered" evidence="10">
    <location>
        <begin position="1"/>
        <end position="33"/>
    </location>
</feature>
<evidence type="ECO:0000256" key="10">
    <source>
        <dbReference type="SAM" id="MobiDB-lite"/>
    </source>
</evidence>
<dbReference type="InterPro" id="IPR001766">
    <property type="entry name" value="Fork_head_dom"/>
</dbReference>
<dbReference type="Proteomes" id="UP000502823">
    <property type="component" value="Unassembled WGS sequence"/>
</dbReference>
<dbReference type="GO" id="GO:0000981">
    <property type="term" value="F:DNA-binding transcription factor activity, RNA polymerase II-specific"/>
    <property type="evidence" value="ECO:0007669"/>
    <property type="project" value="TreeGrafter"/>
</dbReference>
<evidence type="ECO:0000256" key="3">
    <source>
        <dbReference type="ARBA" id="ARBA00023015"/>
    </source>
</evidence>
<evidence type="ECO:0000256" key="6">
    <source>
        <dbReference type="ARBA" id="ARBA00023163"/>
    </source>
</evidence>
<dbReference type="GO" id="GO:0030030">
    <property type="term" value="P:cell projection organization"/>
    <property type="evidence" value="ECO:0007669"/>
    <property type="project" value="UniProtKB-KW"/>
</dbReference>
<dbReference type="PROSITE" id="PS50039">
    <property type="entry name" value="FORK_HEAD_3"/>
    <property type="match status" value="1"/>
</dbReference>
<dbReference type="CDD" id="cd20023">
    <property type="entry name" value="FH_FOXJ1"/>
    <property type="match status" value="1"/>
</dbReference>
<gene>
    <name evidence="12" type="ORF">Cfor_09407</name>
</gene>
<comment type="subcellular location">
    <subcellularLocation>
        <location evidence="1 9">Nucleus</location>
    </subcellularLocation>
</comment>
<evidence type="ECO:0000256" key="2">
    <source>
        <dbReference type="ARBA" id="ARBA00022794"/>
    </source>
</evidence>
<dbReference type="OrthoDB" id="10029558at2759"/>
<dbReference type="SUPFAM" id="SSF46785">
    <property type="entry name" value="Winged helix' DNA-binding domain"/>
    <property type="match status" value="1"/>
</dbReference>
<keyword evidence="4 9" id="KW-0238">DNA-binding</keyword>
<dbReference type="Pfam" id="PF00250">
    <property type="entry name" value="Forkhead"/>
    <property type="match status" value="1"/>
</dbReference>
<evidence type="ECO:0000256" key="4">
    <source>
        <dbReference type="ARBA" id="ARBA00023125"/>
    </source>
</evidence>
<name>A0A6L2PWS4_COPFO</name>
<dbReference type="PRINTS" id="PR00053">
    <property type="entry name" value="FORKHEAD"/>
</dbReference>
<dbReference type="Gene3D" id="1.10.10.10">
    <property type="entry name" value="Winged helix-like DNA-binding domain superfamily/Winged helix DNA-binding domain"/>
    <property type="match status" value="1"/>
</dbReference>
<evidence type="ECO:0000256" key="1">
    <source>
        <dbReference type="ARBA" id="ARBA00004123"/>
    </source>
</evidence>
<keyword evidence="2" id="KW-0970">Cilium biogenesis/degradation</keyword>
<evidence type="ECO:0000313" key="13">
    <source>
        <dbReference type="Proteomes" id="UP000502823"/>
    </source>
</evidence>
<dbReference type="EMBL" id="BLKM01000655">
    <property type="protein sequence ID" value="GFG36674.1"/>
    <property type="molecule type" value="Genomic_DNA"/>
</dbReference>
<dbReference type="InterPro" id="IPR018122">
    <property type="entry name" value="TF_fork_head_CS_1"/>
</dbReference>
<feature type="compositionally biased region" description="Low complexity" evidence="10">
    <location>
        <begin position="200"/>
        <end position="216"/>
    </location>
</feature>
<sequence length="279" mass="31379">MMAPVKCEQPPLECSSNEDNSRSSVDETNNNNGDVELTSLNWLHNLNIIPSLLPTPPSSPTPSQSVKPRTKHVTQDRTQGRPLKPGHILETMMSEPNLEDYRSSGDRKPPYSYAALICMAMGANSNKMTLSAIYKWIRDNFLYYRNADPSWQNSIRHNLSLNKCFVKVPRSKDEPGKGGFWRLDMDRLEEGRRSKRRGITNVTSRRCRNRSSTNRVKNPSSTPSTTQAPITSTTPVTHHTPSEPAPIVIGEEELATMLLASEGWDEAQIEYLDLLLDSL</sequence>
<keyword evidence="7 9" id="KW-0539">Nucleus</keyword>
<dbReference type="FunFam" id="1.10.10.10:FF:000030">
    <property type="entry name" value="Forkhead box protein K2"/>
    <property type="match status" value="1"/>
</dbReference>
<proteinExistence type="inferred from homology"/>
<dbReference type="AlphaFoldDB" id="A0A6L2PWS4"/>
<keyword evidence="13" id="KW-1185">Reference proteome</keyword>
<keyword evidence="6" id="KW-0804">Transcription</keyword>
<evidence type="ECO:0000256" key="8">
    <source>
        <dbReference type="ARBA" id="ARBA00034770"/>
    </source>
</evidence>
<accession>A0A6L2PWS4</accession>
<feature type="region of interest" description="Disordered" evidence="10">
    <location>
        <begin position="192"/>
        <end position="244"/>
    </location>
</feature>
<dbReference type="PANTHER" id="PTHR46805:SF1">
    <property type="entry name" value="FORKHEAD BOX PROTEIN J1"/>
    <property type="match status" value="1"/>
</dbReference>
<dbReference type="GO" id="GO:0000978">
    <property type="term" value="F:RNA polymerase II cis-regulatory region sequence-specific DNA binding"/>
    <property type="evidence" value="ECO:0007669"/>
    <property type="project" value="TreeGrafter"/>
</dbReference>
<reference evidence="13" key="1">
    <citation type="submission" date="2020-01" db="EMBL/GenBank/DDBJ databases">
        <title>Draft genome sequence of the Termite Coptotermes fromosanus.</title>
        <authorList>
            <person name="Itakura S."/>
            <person name="Yosikawa Y."/>
            <person name="Umezawa K."/>
        </authorList>
    </citation>
    <scope>NUCLEOTIDE SEQUENCE [LARGE SCALE GENOMIC DNA]</scope>
</reference>
<evidence type="ECO:0000256" key="9">
    <source>
        <dbReference type="PROSITE-ProRule" id="PRU00089"/>
    </source>
</evidence>
<dbReference type="SMART" id="SM00339">
    <property type="entry name" value="FH"/>
    <property type="match status" value="1"/>
</dbReference>
<keyword evidence="5" id="KW-0010">Activator</keyword>
<comment type="caution">
    <text evidence="12">The sequence shown here is derived from an EMBL/GenBank/DDBJ whole genome shotgun (WGS) entry which is preliminary data.</text>
</comment>
<evidence type="ECO:0000256" key="5">
    <source>
        <dbReference type="ARBA" id="ARBA00023159"/>
    </source>
</evidence>
<feature type="compositionally biased region" description="Polar residues" evidence="10">
    <location>
        <begin position="217"/>
        <end position="230"/>
    </location>
</feature>
<dbReference type="PROSITE" id="PS00658">
    <property type="entry name" value="FORK_HEAD_2"/>
    <property type="match status" value="1"/>
</dbReference>
<dbReference type="PROSITE" id="PS00657">
    <property type="entry name" value="FORK_HEAD_1"/>
    <property type="match status" value="1"/>
</dbReference>
<evidence type="ECO:0000256" key="7">
    <source>
        <dbReference type="ARBA" id="ARBA00023242"/>
    </source>
</evidence>